<reference evidence="4" key="1">
    <citation type="submission" date="2023-10" db="EMBL/GenBank/DDBJ databases">
        <title>Genome assembly of Pristionchus species.</title>
        <authorList>
            <person name="Yoshida K."/>
            <person name="Sommer R.J."/>
        </authorList>
    </citation>
    <scope>NUCLEOTIDE SEQUENCE</scope>
    <source>
        <strain evidence="4">RS0144</strain>
    </source>
</reference>
<dbReference type="Proteomes" id="UP001432027">
    <property type="component" value="Unassembled WGS sequence"/>
</dbReference>
<dbReference type="InterPro" id="IPR000719">
    <property type="entry name" value="Prot_kinase_dom"/>
</dbReference>
<evidence type="ECO:0000313" key="4">
    <source>
        <dbReference type="EMBL" id="GMS99168.1"/>
    </source>
</evidence>
<keyword evidence="2" id="KW-0067">ATP-binding</keyword>
<dbReference type="PROSITE" id="PS50011">
    <property type="entry name" value="PROTEIN_KINASE_DOM"/>
    <property type="match status" value="1"/>
</dbReference>
<dbReference type="EMBL" id="BTSX01000005">
    <property type="protein sequence ID" value="GMS99168.1"/>
    <property type="molecule type" value="Genomic_DNA"/>
</dbReference>
<evidence type="ECO:0000259" key="3">
    <source>
        <dbReference type="PROSITE" id="PS50011"/>
    </source>
</evidence>
<organism evidence="4 5">
    <name type="scientific">Pristionchus entomophagus</name>
    <dbReference type="NCBI Taxonomy" id="358040"/>
    <lineage>
        <taxon>Eukaryota</taxon>
        <taxon>Metazoa</taxon>
        <taxon>Ecdysozoa</taxon>
        <taxon>Nematoda</taxon>
        <taxon>Chromadorea</taxon>
        <taxon>Rhabditida</taxon>
        <taxon>Rhabditina</taxon>
        <taxon>Diplogasteromorpha</taxon>
        <taxon>Diplogasteroidea</taxon>
        <taxon>Neodiplogasteridae</taxon>
        <taxon>Pristionchus</taxon>
    </lineage>
</organism>
<feature type="domain" description="Protein kinase" evidence="3">
    <location>
        <begin position="1"/>
        <end position="85"/>
    </location>
</feature>
<dbReference type="GO" id="GO:0004672">
    <property type="term" value="F:protein kinase activity"/>
    <property type="evidence" value="ECO:0007669"/>
    <property type="project" value="InterPro"/>
</dbReference>
<dbReference type="Pfam" id="PF07714">
    <property type="entry name" value="PK_Tyr_Ser-Thr"/>
    <property type="match status" value="1"/>
</dbReference>
<evidence type="ECO:0000256" key="1">
    <source>
        <dbReference type="ARBA" id="ARBA00022741"/>
    </source>
</evidence>
<feature type="non-terminal residue" evidence="4">
    <location>
        <position position="1"/>
    </location>
</feature>
<evidence type="ECO:0000256" key="2">
    <source>
        <dbReference type="ARBA" id="ARBA00022840"/>
    </source>
</evidence>
<dbReference type="InterPro" id="IPR001245">
    <property type="entry name" value="Ser-Thr/Tyr_kinase_cat_dom"/>
</dbReference>
<keyword evidence="5" id="KW-1185">Reference proteome</keyword>
<proteinExistence type="predicted"/>
<dbReference type="InterPro" id="IPR050198">
    <property type="entry name" value="Non-receptor_tyrosine_kinases"/>
</dbReference>
<sequence length="85" mass="9447">DIARRFSHDNIVKTIGVCSSIPIILADFGLARCLRDLDYYNDNAGLFPHKWTAPEGFTIIDNEGNIREAGKFSTASDVWSFAVVL</sequence>
<gene>
    <name evidence="4" type="ORF">PENTCL1PPCAC_21343</name>
</gene>
<accession>A0AAV5TYL3</accession>
<evidence type="ECO:0000313" key="5">
    <source>
        <dbReference type="Proteomes" id="UP001432027"/>
    </source>
</evidence>
<protein>
    <recommendedName>
        <fullName evidence="3">Protein kinase domain-containing protein</fullName>
    </recommendedName>
</protein>
<name>A0AAV5TYL3_9BILA</name>
<dbReference type="Gene3D" id="1.10.510.10">
    <property type="entry name" value="Transferase(Phosphotransferase) domain 1"/>
    <property type="match status" value="1"/>
</dbReference>
<dbReference type="InterPro" id="IPR011009">
    <property type="entry name" value="Kinase-like_dom_sf"/>
</dbReference>
<dbReference type="PANTHER" id="PTHR24418">
    <property type="entry name" value="TYROSINE-PROTEIN KINASE"/>
    <property type="match status" value="1"/>
</dbReference>
<keyword evidence="1" id="KW-0547">Nucleotide-binding</keyword>
<dbReference type="AlphaFoldDB" id="A0AAV5TYL3"/>
<dbReference type="SUPFAM" id="SSF56112">
    <property type="entry name" value="Protein kinase-like (PK-like)"/>
    <property type="match status" value="1"/>
</dbReference>
<comment type="caution">
    <text evidence="4">The sequence shown here is derived from an EMBL/GenBank/DDBJ whole genome shotgun (WGS) entry which is preliminary data.</text>
</comment>
<dbReference type="GO" id="GO:0005524">
    <property type="term" value="F:ATP binding"/>
    <property type="evidence" value="ECO:0007669"/>
    <property type="project" value="UniProtKB-KW"/>
</dbReference>